<sequence length="244" mass="27650">MTYRGTLFLVLFIGAARCVPTTLPKQACSSQDCEADFTEIRNDVEEVTTDAPPLKDKVEIKVYYETLCPYSMIFFSSQLKPAVARLGSHLDVHLIPYGHAKTYAVQDTYRFDCQHGQPECYGNLIQACAIHVLDNTTQTVNFNTCLMRTFLRNTDHRHLVSAFYWCGYVENANVIEMKKCITSKYGIDLLKEHGDETHALQLSYVPYVLIDGSGDYQDQASSDLIGTVCRLLHPQPAACFTYRY</sequence>
<feature type="signal peptide" evidence="6">
    <location>
        <begin position="1"/>
        <end position="18"/>
    </location>
</feature>
<evidence type="ECO:0000313" key="7">
    <source>
        <dbReference type="EMBL" id="CAH0592397.1"/>
    </source>
</evidence>
<keyword evidence="5" id="KW-0325">Glycoprotein</keyword>
<dbReference type="PANTHER" id="PTHR13234:SF8">
    <property type="entry name" value="GAMMA-INTERFERON-INDUCIBLE LYSOSOMAL THIOL REDUCTASE"/>
    <property type="match status" value="1"/>
</dbReference>
<keyword evidence="3" id="KW-0964">Secreted</keyword>
<proteinExistence type="inferred from homology"/>
<gene>
    <name evidence="7" type="ORF">CINC_LOCUS5603</name>
</gene>
<dbReference type="EMBL" id="LR824005">
    <property type="protein sequence ID" value="CAH0592397.1"/>
    <property type="molecule type" value="Genomic_DNA"/>
</dbReference>
<dbReference type="GO" id="GO:0016671">
    <property type="term" value="F:oxidoreductase activity, acting on a sulfur group of donors, disulfide as acceptor"/>
    <property type="evidence" value="ECO:0007669"/>
    <property type="project" value="InterPro"/>
</dbReference>
<name>A0A9P0FSI8_CHRIL</name>
<reference evidence="7" key="1">
    <citation type="submission" date="2021-12" db="EMBL/GenBank/DDBJ databases">
        <authorList>
            <person name="King R."/>
        </authorList>
    </citation>
    <scope>NUCLEOTIDE SEQUENCE</scope>
</reference>
<evidence type="ECO:0000256" key="6">
    <source>
        <dbReference type="SAM" id="SignalP"/>
    </source>
</evidence>
<comment type="similarity">
    <text evidence="2">Belongs to the GILT family.</text>
</comment>
<feature type="chain" id="PRO_5040236622" evidence="6">
    <location>
        <begin position="19"/>
        <end position="244"/>
    </location>
</feature>
<evidence type="ECO:0000256" key="3">
    <source>
        <dbReference type="ARBA" id="ARBA00022525"/>
    </source>
</evidence>
<dbReference type="InterPro" id="IPR036249">
    <property type="entry name" value="Thioredoxin-like_sf"/>
</dbReference>
<evidence type="ECO:0000313" key="8">
    <source>
        <dbReference type="Proteomes" id="UP001154114"/>
    </source>
</evidence>
<dbReference type="AlphaFoldDB" id="A0A9P0FSI8"/>
<keyword evidence="8" id="KW-1185">Reference proteome</keyword>
<protein>
    <submittedName>
        <fullName evidence="7">Uncharacterized protein</fullName>
    </submittedName>
</protein>
<evidence type="ECO:0000256" key="5">
    <source>
        <dbReference type="ARBA" id="ARBA00023180"/>
    </source>
</evidence>
<keyword evidence="4 6" id="KW-0732">Signal</keyword>
<dbReference type="Proteomes" id="UP001154114">
    <property type="component" value="Chromosome 2"/>
</dbReference>
<evidence type="ECO:0000256" key="1">
    <source>
        <dbReference type="ARBA" id="ARBA00004613"/>
    </source>
</evidence>
<dbReference type="Gene3D" id="3.40.30.10">
    <property type="entry name" value="Glutaredoxin"/>
    <property type="match status" value="1"/>
</dbReference>
<dbReference type="Pfam" id="PF03227">
    <property type="entry name" value="GILT"/>
    <property type="match status" value="1"/>
</dbReference>
<organism evidence="7 8">
    <name type="scientific">Chrysodeixis includens</name>
    <name type="common">Soybean looper</name>
    <name type="synonym">Pseudoplusia includens</name>
    <dbReference type="NCBI Taxonomy" id="689277"/>
    <lineage>
        <taxon>Eukaryota</taxon>
        <taxon>Metazoa</taxon>
        <taxon>Ecdysozoa</taxon>
        <taxon>Arthropoda</taxon>
        <taxon>Hexapoda</taxon>
        <taxon>Insecta</taxon>
        <taxon>Pterygota</taxon>
        <taxon>Neoptera</taxon>
        <taxon>Endopterygota</taxon>
        <taxon>Lepidoptera</taxon>
        <taxon>Glossata</taxon>
        <taxon>Ditrysia</taxon>
        <taxon>Noctuoidea</taxon>
        <taxon>Noctuidae</taxon>
        <taxon>Plusiinae</taxon>
        <taxon>Chrysodeixis</taxon>
    </lineage>
</organism>
<dbReference type="SUPFAM" id="SSF52833">
    <property type="entry name" value="Thioredoxin-like"/>
    <property type="match status" value="1"/>
</dbReference>
<evidence type="ECO:0000256" key="2">
    <source>
        <dbReference type="ARBA" id="ARBA00005679"/>
    </source>
</evidence>
<accession>A0A9P0FSI8</accession>
<comment type="subcellular location">
    <subcellularLocation>
        <location evidence="1">Secreted</location>
    </subcellularLocation>
</comment>
<evidence type="ECO:0000256" key="4">
    <source>
        <dbReference type="ARBA" id="ARBA00022729"/>
    </source>
</evidence>
<dbReference type="InterPro" id="IPR004911">
    <property type="entry name" value="Interferon-induced_GILT"/>
</dbReference>
<dbReference type="PANTHER" id="PTHR13234">
    <property type="entry name" value="GAMMA-INTERFERON INDUCIBLE LYSOSOMAL THIOL REDUCTASE GILT"/>
    <property type="match status" value="1"/>
</dbReference>
<dbReference type="GO" id="GO:0005576">
    <property type="term" value="C:extracellular region"/>
    <property type="evidence" value="ECO:0007669"/>
    <property type="project" value="UniProtKB-SubCell"/>
</dbReference>
<dbReference type="OrthoDB" id="958254at2759"/>